<dbReference type="OrthoDB" id="9806505at2"/>
<accession>A0A172Q5Z0</accession>
<dbReference type="STRING" id="1811193.A0O21_01790"/>
<evidence type="ECO:0000313" key="3">
    <source>
        <dbReference type="Proteomes" id="UP000077317"/>
    </source>
</evidence>
<dbReference type="PANTHER" id="PTHR39201">
    <property type="entry name" value="EXPORTED PROTEIN-RELATED"/>
    <property type="match status" value="1"/>
</dbReference>
<dbReference type="EMBL" id="CP014699">
    <property type="protein sequence ID" value="AND78845.1"/>
    <property type="molecule type" value="Genomic_DNA"/>
</dbReference>
<proteinExistence type="predicted"/>
<keyword evidence="3" id="KW-1185">Reference proteome</keyword>
<organism evidence="2 3">
    <name type="scientific">Streptococcus pantholopis</name>
    <dbReference type="NCBI Taxonomy" id="1811193"/>
    <lineage>
        <taxon>Bacteria</taxon>
        <taxon>Bacillati</taxon>
        <taxon>Bacillota</taxon>
        <taxon>Bacilli</taxon>
        <taxon>Lactobacillales</taxon>
        <taxon>Streptococcaceae</taxon>
        <taxon>Streptococcus</taxon>
    </lineage>
</organism>
<feature type="domain" description="Flavodoxin-like" evidence="1">
    <location>
        <begin position="4"/>
        <end position="159"/>
    </location>
</feature>
<dbReference type="PROSITE" id="PS50902">
    <property type="entry name" value="FLAVODOXIN_LIKE"/>
    <property type="match status" value="1"/>
</dbReference>
<dbReference type="KEGG" id="spat:A0O21_01790"/>
<dbReference type="Gene3D" id="3.40.50.360">
    <property type="match status" value="1"/>
</dbReference>
<evidence type="ECO:0000259" key="1">
    <source>
        <dbReference type="PROSITE" id="PS50902"/>
    </source>
</evidence>
<dbReference type="InterPro" id="IPR008254">
    <property type="entry name" value="Flavodoxin/NO_synth"/>
</dbReference>
<dbReference type="GO" id="GO:0016651">
    <property type="term" value="F:oxidoreductase activity, acting on NAD(P)H"/>
    <property type="evidence" value="ECO:0007669"/>
    <property type="project" value="UniProtKB-ARBA"/>
</dbReference>
<dbReference type="Pfam" id="PF12682">
    <property type="entry name" value="Flavodoxin_4"/>
    <property type="match status" value="1"/>
</dbReference>
<dbReference type="SUPFAM" id="SSF52218">
    <property type="entry name" value="Flavoproteins"/>
    <property type="match status" value="1"/>
</dbReference>
<dbReference type="RefSeq" id="WP_067060449.1">
    <property type="nucleotide sequence ID" value="NZ_CP014699.1"/>
</dbReference>
<name>A0A172Q5Z0_9STRE</name>
<protein>
    <submittedName>
        <fullName evidence="2">Flavodoxin</fullName>
    </submittedName>
</protein>
<evidence type="ECO:0000313" key="2">
    <source>
        <dbReference type="EMBL" id="AND78845.1"/>
    </source>
</evidence>
<dbReference type="PANTHER" id="PTHR39201:SF1">
    <property type="entry name" value="FLAVODOXIN-LIKE DOMAIN-CONTAINING PROTEIN"/>
    <property type="match status" value="1"/>
</dbReference>
<dbReference type="AlphaFoldDB" id="A0A172Q5Z0"/>
<dbReference type="Proteomes" id="UP000077317">
    <property type="component" value="Chromosome"/>
</dbReference>
<gene>
    <name evidence="2" type="ORF">A0O21_01790</name>
</gene>
<reference evidence="3" key="2">
    <citation type="submission" date="2016-03" db="EMBL/GenBank/DDBJ databases">
        <title>Streptococcus antelopensis sp. nov., isolated from the feces of the Tibetan antelope (Pantholops hodgsonii) in Hoh Xil National Nature Reserve, Qinghai, China.</title>
        <authorList>
            <person name="Bai X."/>
        </authorList>
    </citation>
    <scope>NUCLEOTIDE SEQUENCE [LARGE SCALE GENOMIC DNA]</scope>
    <source>
        <strain evidence="3">TA 26</strain>
    </source>
</reference>
<reference evidence="2 3" key="1">
    <citation type="journal article" date="2016" name="Int. J. Syst. Evol. Microbiol.">
        <title>Streptococcuspantholopis sp. nov., isolated from faeces of the Tibetan antelope (Pantholops hodgsonii).</title>
        <authorList>
            <person name="Bai X."/>
            <person name="Xiong Y."/>
            <person name="Lu S."/>
            <person name="Jin D."/>
            <person name="Lai X."/>
            <person name="Yang J."/>
            <person name="Niu L."/>
            <person name="Hu S."/>
            <person name="Meng X."/>
            <person name="Pu J."/>
            <person name="Ye C."/>
            <person name="Xu J."/>
        </authorList>
    </citation>
    <scope>NUCLEOTIDE SEQUENCE [LARGE SCALE GENOMIC DNA]</scope>
    <source>
        <strain evidence="2 3">TA 26</strain>
    </source>
</reference>
<dbReference type="GO" id="GO:0010181">
    <property type="term" value="F:FMN binding"/>
    <property type="evidence" value="ECO:0007669"/>
    <property type="project" value="InterPro"/>
</dbReference>
<dbReference type="InterPro" id="IPR029039">
    <property type="entry name" value="Flavoprotein-like_sf"/>
</dbReference>
<sequence>MMSTLVMYFSKTGHTREKAQVIAQKLQADLYEIKEKVPYGAADLNWRNPASRCNREQEDEQSRPAYQGALPDVSRYDRILIGHPIWWGRPPRIIDTVLEQLHLQDSGKILASFATSGGSTYAQSQAVMAILLGSSAKRGRVLSSNKSIEKWLEENKLLS</sequence>